<feature type="transmembrane region" description="Helical" evidence="6">
    <location>
        <begin position="36"/>
        <end position="56"/>
    </location>
</feature>
<comment type="catalytic activity">
    <reaction evidence="1">
        <text>ATP + protein L-histidine = ADP + protein N-phospho-L-histidine.</text>
        <dbReference type="EC" id="2.7.13.3"/>
    </reaction>
</comment>
<proteinExistence type="predicted"/>
<organism evidence="9 10">
    <name type="scientific">Marinicrinis lubricantis</name>
    <dbReference type="NCBI Taxonomy" id="2086470"/>
    <lineage>
        <taxon>Bacteria</taxon>
        <taxon>Bacillati</taxon>
        <taxon>Bacillota</taxon>
        <taxon>Bacilli</taxon>
        <taxon>Bacillales</taxon>
        <taxon>Paenibacillaceae</taxon>
    </lineage>
</organism>
<evidence type="ECO:0000313" key="10">
    <source>
        <dbReference type="Proteomes" id="UP001596250"/>
    </source>
</evidence>
<dbReference type="PANTHER" id="PTHR24421:SF63">
    <property type="entry name" value="SENSOR HISTIDINE KINASE DESK"/>
    <property type="match status" value="1"/>
</dbReference>
<keyword evidence="6" id="KW-0472">Membrane</keyword>
<evidence type="ECO:0000256" key="3">
    <source>
        <dbReference type="ARBA" id="ARBA00022679"/>
    </source>
</evidence>
<keyword evidence="3" id="KW-0808">Transferase</keyword>
<feature type="transmembrane region" description="Helical" evidence="6">
    <location>
        <begin position="12"/>
        <end position="30"/>
    </location>
</feature>
<comment type="caution">
    <text evidence="9">The sequence shown here is derived from an EMBL/GenBank/DDBJ whole genome shotgun (WGS) entry which is preliminary data.</text>
</comment>
<dbReference type="RefSeq" id="WP_379894587.1">
    <property type="nucleotide sequence ID" value="NZ_CBCSCT010000048.1"/>
</dbReference>
<evidence type="ECO:0000256" key="6">
    <source>
        <dbReference type="SAM" id="Phobius"/>
    </source>
</evidence>
<dbReference type="InterPro" id="IPR050482">
    <property type="entry name" value="Sensor_HK_TwoCompSys"/>
</dbReference>
<keyword evidence="6" id="KW-1133">Transmembrane helix</keyword>
<evidence type="ECO:0000256" key="1">
    <source>
        <dbReference type="ARBA" id="ARBA00000085"/>
    </source>
</evidence>
<feature type="transmembrane region" description="Helical" evidence="6">
    <location>
        <begin position="63"/>
        <end position="81"/>
    </location>
</feature>
<gene>
    <name evidence="9" type="ORF">ACFPXP_12595</name>
</gene>
<keyword evidence="6" id="KW-0812">Transmembrane</keyword>
<dbReference type="InterPro" id="IPR036890">
    <property type="entry name" value="HATPase_C_sf"/>
</dbReference>
<evidence type="ECO:0000256" key="4">
    <source>
        <dbReference type="ARBA" id="ARBA00022777"/>
    </source>
</evidence>
<dbReference type="GO" id="GO:0016301">
    <property type="term" value="F:kinase activity"/>
    <property type="evidence" value="ECO:0007669"/>
    <property type="project" value="UniProtKB-KW"/>
</dbReference>
<feature type="transmembrane region" description="Helical" evidence="6">
    <location>
        <begin position="101"/>
        <end position="121"/>
    </location>
</feature>
<dbReference type="EMBL" id="JBHSQV010000156">
    <property type="protein sequence ID" value="MFC5987244.1"/>
    <property type="molecule type" value="Genomic_DNA"/>
</dbReference>
<dbReference type="Pfam" id="PF07730">
    <property type="entry name" value="HisKA_3"/>
    <property type="match status" value="1"/>
</dbReference>
<keyword evidence="10" id="KW-1185">Reference proteome</keyword>
<accession>A0ABW1IQ55</accession>
<feature type="domain" description="Histidine kinase/HSP90-like ATPase" evidence="7">
    <location>
        <begin position="280"/>
        <end position="364"/>
    </location>
</feature>
<dbReference type="Proteomes" id="UP001596250">
    <property type="component" value="Unassembled WGS sequence"/>
</dbReference>
<dbReference type="Pfam" id="PF02518">
    <property type="entry name" value="HATPase_c"/>
    <property type="match status" value="1"/>
</dbReference>
<evidence type="ECO:0000256" key="2">
    <source>
        <dbReference type="ARBA" id="ARBA00012438"/>
    </source>
</evidence>
<feature type="domain" description="Signal transduction histidine kinase subgroup 3 dimerisation and phosphoacceptor" evidence="8">
    <location>
        <begin position="176"/>
        <end position="239"/>
    </location>
</feature>
<evidence type="ECO:0000313" key="9">
    <source>
        <dbReference type="EMBL" id="MFC5987244.1"/>
    </source>
</evidence>
<keyword evidence="5" id="KW-0902">Two-component regulatory system</keyword>
<dbReference type="PANTHER" id="PTHR24421">
    <property type="entry name" value="NITRATE/NITRITE SENSOR PROTEIN NARX-RELATED"/>
    <property type="match status" value="1"/>
</dbReference>
<dbReference type="Gene3D" id="1.20.5.1930">
    <property type="match status" value="1"/>
</dbReference>
<evidence type="ECO:0000259" key="8">
    <source>
        <dbReference type="Pfam" id="PF07730"/>
    </source>
</evidence>
<dbReference type="EC" id="2.7.13.3" evidence="2"/>
<evidence type="ECO:0000259" key="7">
    <source>
        <dbReference type="Pfam" id="PF02518"/>
    </source>
</evidence>
<dbReference type="CDD" id="cd16917">
    <property type="entry name" value="HATPase_UhpB-NarQ-NarX-like"/>
    <property type="match status" value="1"/>
</dbReference>
<keyword evidence="4 9" id="KW-0418">Kinase</keyword>
<dbReference type="InterPro" id="IPR003594">
    <property type="entry name" value="HATPase_dom"/>
</dbReference>
<name>A0ABW1IQ55_9BACL</name>
<feature type="transmembrane region" description="Helical" evidence="6">
    <location>
        <begin position="133"/>
        <end position="151"/>
    </location>
</feature>
<dbReference type="SUPFAM" id="SSF55874">
    <property type="entry name" value="ATPase domain of HSP90 chaperone/DNA topoisomerase II/histidine kinase"/>
    <property type="match status" value="1"/>
</dbReference>
<sequence>MFEKLYPSDQIKNYLLIDVISIIFLCYMALRSSSSLGLTGSLFLLALFLAAFYFALWHRDWRLLSAALIGFSILAVLGIHTDPNVLFFGFLFADLLSRAQSKWHIGIGMLAIALMYLAVIWLRDGDFSAVSPVYLPIMIIQIMFPMIMYMIHRSKTLQGQLDSAQKKLETYIQQEERHRIARDLHDTLGQTLTMIKIKSELAAKWVDRDPLQAKAELQEILTTSRVALKQVRELVSEMKFIPLADEIERSRELLQSAGIELDTRHIGDPPLLASVEETMLALSIREAVTNIIRHSQARRCQFTFQIEGNEYVVHISDDGVGTVTEQPGNGIQSMRERMQTLHGTLKVTFSPDGGTTVMMRLPLRQQGKELLTS</sequence>
<evidence type="ECO:0000256" key="5">
    <source>
        <dbReference type="ARBA" id="ARBA00023012"/>
    </source>
</evidence>
<dbReference type="Gene3D" id="3.30.565.10">
    <property type="entry name" value="Histidine kinase-like ATPase, C-terminal domain"/>
    <property type="match status" value="1"/>
</dbReference>
<dbReference type="InterPro" id="IPR011712">
    <property type="entry name" value="Sig_transdc_His_kin_sub3_dim/P"/>
</dbReference>
<reference evidence="10" key="1">
    <citation type="journal article" date="2019" name="Int. J. Syst. Evol. Microbiol.">
        <title>The Global Catalogue of Microorganisms (GCM) 10K type strain sequencing project: providing services to taxonomists for standard genome sequencing and annotation.</title>
        <authorList>
            <consortium name="The Broad Institute Genomics Platform"/>
            <consortium name="The Broad Institute Genome Sequencing Center for Infectious Disease"/>
            <person name="Wu L."/>
            <person name="Ma J."/>
        </authorList>
    </citation>
    <scope>NUCLEOTIDE SEQUENCE [LARGE SCALE GENOMIC DNA]</scope>
    <source>
        <strain evidence="10">CCM 8749</strain>
    </source>
</reference>
<protein>
    <recommendedName>
        <fullName evidence="2">histidine kinase</fullName>
        <ecNumber evidence="2">2.7.13.3</ecNumber>
    </recommendedName>
</protein>